<protein>
    <submittedName>
        <fullName evidence="2">Helix-turn-helix transcriptional regulator</fullName>
    </submittedName>
</protein>
<reference evidence="3" key="1">
    <citation type="journal article" date="2019" name="Int. J. Syst. Evol. Microbiol.">
        <title>The Global Catalogue of Microorganisms (GCM) 10K type strain sequencing project: providing services to taxonomists for standard genome sequencing and annotation.</title>
        <authorList>
            <consortium name="The Broad Institute Genomics Platform"/>
            <consortium name="The Broad Institute Genome Sequencing Center for Infectious Disease"/>
            <person name="Wu L."/>
            <person name="Ma J."/>
        </authorList>
    </citation>
    <scope>NUCLEOTIDE SEQUENCE [LARGE SCALE GENOMIC DNA]</scope>
    <source>
        <strain evidence="3">JCM 17933</strain>
    </source>
</reference>
<dbReference type="InterPro" id="IPR051797">
    <property type="entry name" value="TrmB-like"/>
</dbReference>
<organism evidence="2 3">
    <name type="scientific">Actinoallomurus oryzae</name>
    <dbReference type="NCBI Taxonomy" id="502180"/>
    <lineage>
        <taxon>Bacteria</taxon>
        <taxon>Bacillati</taxon>
        <taxon>Actinomycetota</taxon>
        <taxon>Actinomycetes</taxon>
        <taxon>Streptosporangiales</taxon>
        <taxon>Thermomonosporaceae</taxon>
        <taxon>Actinoallomurus</taxon>
    </lineage>
</organism>
<evidence type="ECO:0000259" key="1">
    <source>
        <dbReference type="SMART" id="SM00421"/>
    </source>
</evidence>
<sequence length="340" mass="37159">MVSLDRLPHAGRLTPSSSQLYKHAAGMGVCPRPAEAATQLGIATDEAERAIEHLIDLKLLRPDPCDADRLVPISPDTAATVLVAEEQAALIRQHEALEAVRADLQALMPTYIENARNNQQEQNLEILPTADEARSALTGLIAGDAREVLSIQRGGARDARLLETKLPHDLAALRSGTGIRLLYQHTVRAHLPTYSYIGKMTKAGALVRTTDQLQICTVILDRRTAFLPIGGHEDWSSGAVLIREPTIVHFLIQTFEQAWSAATPVRAEILGYRDIDDDIKLSIAKLLAEGHTDEVVARRMGMGVRTCRRHIAELMDELGVKSRFQAGVAAAHRGLISNHS</sequence>
<comment type="caution">
    <text evidence="2">The sequence shown here is derived from an EMBL/GenBank/DDBJ whole genome shotgun (WGS) entry which is preliminary data.</text>
</comment>
<keyword evidence="3" id="KW-1185">Reference proteome</keyword>
<dbReference type="EMBL" id="BAABHF010000015">
    <property type="protein sequence ID" value="GAA4489600.1"/>
    <property type="molecule type" value="Genomic_DNA"/>
</dbReference>
<dbReference type="Proteomes" id="UP001500503">
    <property type="component" value="Unassembled WGS sequence"/>
</dbReference>
<dbReference type="InterPro" id="IPR016032">
    <property type="entry name" value="Sig_transdc_resp-reg_C-effctor"/>
</dbReference>
<dbReference type="PANTHER" id="PTHR34293">
    <property type="entry name" value="HTH-TYPE TRANSCRIPTIONAL REGULATOR TRMBL2"/>
    <property type="match status" value="1"/>
</dbReference>
<dbReference type="InterPro" id="IPR036388">
    <property type="entry name" value="WH-like_DNA-bd_sf"/>
</dbReference>
<dbReference type="InterPro" id="IPR000792">
    <property type="entry name" value="Tscrpt_reg_LuxR_C"/>
</dbReference>
<evidence type="ECO:0000313" key="3">
    <source>
        <dbReference type="Proteomes" id="UP001500503"/>
    </source>
</evidence>
<name>A0ABP8PNW3_9ACTN</name>
<dbReference type="SUPFAM" id="SSF46894">
    <property type="entry name" value="C-terminal effector domain of the bipartite response regulators"/>
    <property type="match status" value="1"/>
</dbReference>
<dbReference type="SMART" id="SM00421">
    <property type="entry name" value="HTH_LUXR"/>
    <property type="match status" value="1"/>
</dbReference>
<dbReference type="Gene3D" id="1.10.10.10">
    <property type="entry name" value="Winged helix-like DNA-binding domain superfamily/Winged helix DNA-binding domain"/>
    <property type="match status" value="1"/>
</dbReference>
<evidence type="ECO:0000313" key="2">
    <source>
        <dbReference type="EMBL" id="GAA4489600.1"/>
    </source>
</evidence>
<proteinExistence type="predicted"/>
<dbReference type="PANTHER" id="PTHR34293:SF1">
    <property type="entry name" value="HTH-TYPE TRANSCRIPTIONAL REGULATOR TRMBL2"/>
    <property type="match status" value="1"/>
</dbReference>
<accession>A0ABP8PNW3</accession>
<feature type="domain" description="HTH luxR-type" evidence="1">
    <location>
        <begin position="281"/>
        <end position="330"/>
    </location>
</feature>
<gene>
    <name evidence="2" type="ORF">GCM10023191_020670</name>
</gene>